<name>A0A3L7J6B1_9MICO</name>
<dbReference type="GO" id="GO:0005737">
    <property type="term" value="C:cytoplasm"/>
    <property type="evidence" value="ECO:0007669"/>
    <property type="project" value="UniProtKB-SubCell"/>
</dbReference>
<evidence type="ECO:0000256" key="3">
    <source>
        <dbReference type="ARBA" id="ARBA00020170"/>
    </source>
</evidence>
<comment type="caution">
    <text evidence="16">The sequence shown here is derived from an EMBL/GenBank/DDBJ whole genome shotgun (WGS) entry which is preliminary data.</text>
</comment>
<keyword evidence="5 13" id="KW-0235">DNA replication</keyword>
<comment type="similarity">
    <text evidence="2 13 14">Belongs to the RecF family.</text>
</comment>
<keyword evidence="11 13" id="KW-0742">SOS response</keyword>
<evidence type="ECO:0000256" key="11">
    <source>
        <dbReference type="ARBA" id="ARBA00023236"/>
    </source>
</evidence>
<dbReference type="PROSITE" id="PS00617">
    <property type="entry name" value="RECF_1"/>
    <property type="match status" value="1"/>
</dbReference>
<evidence type="ECO:0000313" key="17">
    <source>
        <dbReference type="Proteomes" id="UP000282460"/>
    </source>
</evidence>
<protein>
    <recommendedName>
        <fullName evidence="3 13">DNA replication and repair protein RecF</fullName>
    </recommendedName>
</protein>
<evidence type="ECO:0000256" key="7">
    <source>
        <dbReference type="ARBA" id="ARBA00022763"/>
    </source>
</evidence>
<feature type="binding site" evidence="13">
    <location>
        <begin position="30"/>
        <end position="37"/>
    </location>
    <ligand>
        <name>ATP</name>
        <dbReference type="ChEBI" id="CHEBI:30616"/>
    </ligand>
</feature>
<dbReference type="GO" id="GO:0006260">
    <property type="term" value="P:DNA replication"/>
    <property type="evidence" value="ECO:0007669"/>
    <property type="project" value="UniProtKB-UniRule"/>
</dbReference>
<dbReference type="Gene3D" id="1.20.1050.90">
    <property type="entry name" value="RecF/RecN/SMC, N-terminal domain"/>
    <property type="match status" value="1"/>
</dbReference>
<evidence type="ECO:0000256" key="8">
    <source>
        <dbReference type="ARBA" id="ARBA00022840"/>
    </source>
</evidence>
<dbReference type="InterPro" id="IPR003395">
    <property type="entry name" value="RecF/RecN/SMC_N"/>
</dbReference>
<dbReference type="NCBIfam" id="TIGR00611">
    <property type="entry name" value="recf"/>
    <property type="match status" value="1"/>
</dbReference>
<dbReference type="Proteomes" id="UP000282460">
    <property type="component" value="Unassembled WGS sequence"/>
</dbReference>
<dbReference type="GO" id="GO:0005524">
    <property type="term" value="F:ATP binding"/>
    <property type="evidence" value="ECO:0007669"/>
    <property type="project" value="UniProtKB-UniRule"/>
</dbReference>
<dbReference type="InterPro" id="IPR001238">
    <property type="entry name" value="DNA-binding_RecF"/>
</dbReference>
<evidence type="ECO:0000256" key="14">
    <source>
        <dbReference type="RuleBase" id="RU000578"/>
    </source>
</evidence>
<dbReference type="OrthoDB" id="9803889at2"/>
<evidence type="ECO:0000256" key="6">
    <source>
        <dbReference type="ARBA" id="ARBA00022741"/>
    </source>
</evidence>
<reference evidence="16 17" key="1">
    <citation type="submission" date="2018-10" db="EMBL/GenBank/DDBJ databases">
        <authorList>
            <person name="Li J."/>
        </authorList>
    </citation>
    <scope>NUCLEOTIDE SEQUENCE [LARGE SCALE GENOMIC DNA]</scope>
    <source>
        <strain evidence="16 17">ZD1-4</strain>
    </source>
</reference>
<dbReference type="PROSITE" id="PS00618">
    <property type="entry name" value="RECF_2"/>
    <property type="match status" value="1"/>
</dbReference>
<keyword evidence="17" id="KW-1185">Reference proteome</keyword>
<dbReference type="Pfam" id="PF02463">
    <property type="entry name" value="SMC_N"/>
    <property type="match status" value="1"/>
</dbReference>
<dbReference type="PANTHER" id="PTHR32182">
    <property type="entry name" value="DNA REPLICATION AND REPAIR PROTEIN RECF"/>
    <property type="match status" value="1"/>
</dbReference>
<keyword evidence="10 13" id="KW-0234">DNA repair</keyword>
<dbReference type="GO" id="GO:0006302">
    <property type="term" value="P:double-strand break repair"/>
    <property type="evidence" value="ECO:0007669"/>
    <property type="project" value="TreeGrafter"/>
</dbReference>
<evidence type="ECO:0000256" key="10">
    <source>
        <dbReference type="ARBA" id="ARBA00023204"/>
    </source>
</evidence>
<proteinExistence type="inferred from homology"/>
<dbReference type="Gene3D" id="3.40.50.300">
    <property type="entry name" value="P-loop containing nucleotide triphosphate hydrolases"/>
    <property type="match status" value="1"/>
</dbReference>
<evidence type="ECO:0000256" key="13">
    <source>
        <dbReference type="HAMAP-Rule" id="MF_00365"/>
    </source>
</evidence>
<dbReference type="InterPro" id="IPR042174">
    <property type="entry name" value="RecF_2"/>
</dbReference>
<comment type="subcellular location">
    <subcellularLocation>
        <location evidence="1 13 14">Cytoplasm</location>
    </subcellularLocation>
</comment>
<accession>A0A3L7J6B1</accession>
<dbReference type="HAMAP" id="MF_00365">
    <property type="entry name" value="RecF"/>
    <property type="match status" value="1"/>
</dbReference>
<keyword evidence="7 13" id="KW-0227">DNA damage</keyword>
<evidence type="ECO:0000313" key="16">
    <source>
        <dbReference type="EMBL" id="RLQ84052.1"/>
    </source>
</evidence>
<dbReference type="InterPro" id="IPR018078">
    <property type="entry name" value="DNA-binding_RecF_CS"/>
</dbReference>
<evidence type="ECO:0000256" key="4">
    <source>
        <dbReference type="ARBA" id="ARBA00022490"/>
    </source>
</evidence>
<evidence type="ECO:0000259" key="15">
    <source>
        <dbReference type="Pfam" id="PF02463"/>
    </source>
</evidence>
<evidence type="ECO:0000256" key="12">
    <source>
        <dbReference type="ARBA" id="ARBA00025401"/>
    </source>
</evidence>
<dbReference type="PANTHER" id="PTHR32182:SF0">
    <property type="entry name" value="DNA REPLICATION AND REPAIR PROTEIN RECF"/>
    <property type="match status" value="1"/>
</dbReference>
<comment type="function">
    <text evidence="12 13 14">The RecF protein is involved in DNA metabolism; it is required for DNA replication and normal SOS inducibility. RecF binds preferentially to single-stranded, linear DNA. It also seems to bind ATP.</text>
</comment>
<keyword evidence="6 13" id="KW-0547">Nucleotide-binding</keyword>
<dbReference type="EMBL" id="RCWJ01000002">
    <property type="protein sequence ID" value="RLQ84052.1"/>
    <property type="molecule type" value="Genomic_DNA"/>
</dbReference>
<dbReference type="GO" id="GO:0000731">
    <property type="term" value="P:DNA synthesis involved in DNA repair"/>
    <property type="evidence" value="ECO:0007669"/>
    <property type="project" value="TreeGrafter"/>
</dbReference>
<keyword evidence="9 13" id="KW-0238">DNA-binding</keyword>
<feature type="domain" description="RecF/RecN/SMC N-terminal" evidence="15">
    <location>
        <begin position="3"/>
        <end position="361"/>
    </location>
</feature>
<evidence type="ECO:0000256" key="2">
    <source>
        <dbReference type="ARBA" id="ARBA00008016"/>
    </source>
</evidence>
<keyword evidence="8 13" id="KW-0067">ATP-binding</keyword>
<dbReference type="InterPro" id="IPR027417">
    <property type="entry name" value="P-loop_NTPase"/>
</dbReference>
<dbReference type="GO" id="GO:0009432">
    <property type="term" value="P:SOS response"/>
    <property type="evidence" value="ECO:0007669"/>
    <property type="project" value="UniProtKB-UniRule"/>
</dbReference>
<sequence length="401" mass="43241">MIVTHLNLSEYRNYAVADVTFAPGANLFVGRNGQGKTNLVEALGYLSTLGSHRVSSDQALIRAGADAAVIRARLQHNGRDLLAEVQINRSGANRAQVNRGQIKPRELPRYFSSVLFAPEDLGIVRGDPSARRRFFDQLLILHTPRLAGVMGDYERTLKQRNSLLKSARTSGLKANQLTTLEIWDDRLVVFGSEIIDERVRLVHALSQPIRDAYASVVGDDHGPSLTPVLSIDGVDAEDNGASESAAGPVVPSDLSTADRFRSALAARRKSEIERGLTLVGPHRDDILFELNSLPVKGYASHGESWSFALALKLASAELLRQDSSLGDPVLILDDVFAELDAHRRARLAAAVSSFEQVLITAAVLADVPEALAAHTVHIEAGRILPAAETAAIVGDKAEAHG</sequence>
<evidence type="ECO:0000256" key="1">
    <source>
        <dbReference type="ARBA" id="ARBA00004496"/>
    </source>
</evidence>
<evidence type="ECO:0000256" key="9">
    <source>
        <dbReference type="ARBA" id="ARBA00023125"/>
    </source>
</evidence>
<organism evidence="16 17">
    <name type="scientific">Mycetocola zhadangensis</name>
    <dbReference type="NCBI Taxonomy" id="1164595"/>
    <lineage>
        <taxon>Bacteria</taxon>
        <taxon>Bacillati</taxon>
        <taxon>Actinomycetota</taxon>
        <taxon>Actinomycetes</taxon>
        <taxon>Micrococcales</taxon>
        <taxon>Microbacteriaceae</taxon>
        <taxon>Mycetocola</taxon>
    </lineage>
</organism>
<dbReference type="RefSeq" id="WP_121659096.1">
    <property type="nucleotide sequence ID" value="NZ_BMEK01000002.1"/>
</dbReference>
<gene>
    <name evidence="13 16" type="primary">recF</name>
    <name evidence="16" type="ORF">D9V28_07355</name>
</gene>
<keyword evidence="4 13" id="KW-0963">Cytoplasm</keyword>
<dbReference type="AlphaFoldDB" id="A0A3L7J6B1"/>
<evidence type="ECO:0000256" key="5">
    <source>
        <dbReference type="ARBA" id="ARBA00022705"/>
    </source>
</evidence>
<dbReference type="GO" id="GO:0003697">
    <property type="term" value="F:single-stranded DNA binding"/>
    <property type="evidence" value="ECO:0007669"/>
    <property type="project" value="UniProtKB-UniRule"/>
</dbReference>
<dbReference type="SUPFAM" id="SSF52540">
    <property type="entry name" value="P-loop containing nucleoside triphosphate hydrolases"/>
    <property type="match status" value="1"/>
</dbReference>